<dbReference type="InterPro" id="IPR009012">
    <property type="entry name" value="GrpE_head"/>
</dbReference>
<dbReference type="RefSeq" id="WP_255918173.1">
    <property type="nucleotide sequence ID" value="NZ_JANFNG010000001.1"/>
</dbReference>
<dbReference type="InterPro" id="IPR013805">
    <property type="entry name" value="GrpE_CC"/>
</dbReference>
<sequence>MSEHEDQRPQDEQADDEATGRGDGSAPSPTVKELEELEDRWRRAMAELDNQRKRHARELQHEREAERSRVAAAWLPVVDNLELALSHAQAEPGSVVEGVKAVRDQAVQIFRDLGYPRDDETDVPFDPNRHEVVSVVDEPDTAPGTVIRVLRAGYGEPGRQLRPAAVVVSRKQE</sequence>
<comment type="similarity">
    <text evidence="1 3 5">Belongs to the GrpE family.</text>
</comment>
<name>A0ABT1PNR7_9ACTN</name>
<dbReference type="CDD" id="cd00446">
    <property type="entry name" value="GrpE"/>
    <property type="match status" value="1"/>
</dbReference>
<organism evidence="7 8">
    <name type="scientific">Streptomyces humicola</name>
    <dbReference type="NCBI Taxonomy" id="2953240"/>
    <lineage>
        <taxon>Bacteria</taxon>
        <taxon>Bacillati</taxon>
        <taxon>Actinomycetota</taxon>
        <taxon>Actinomycetes</taxon>
        <taxon>Kitasatosporales</taxon>
        <taxon>Streptomycetaceae</taxon>
        <taxon>Streptomyces</taxon>
    </lineage>
</organism>
<evidence type="ECO:0000256" key="1">
    <source>
        <dbReference type="ARBA" id="ARBA00009054"/>
    </source>
</evidence>
<keyword evidence="3 4" id="KW-0346">Stress response</keyword>
<protein>
    <recommendedName>
        <fullName evidence="3 4">Protein GrpE</fullName>
    </recommendedName>
    <alternativeName>
        <fullName evidence="3">HSP-70 cofactor</fullName>
    </alternativeName>
</protein>
<dbReference type="Pfam" id="PF01025">
    <property type="entry name" value="GrpE"/>
    <property type="match status" value="1"/>
</dbReference>
<comment type="caution">
    <text evidence="7">The sequence shown here is derived from an EMBL/GenBank/DDBJ whole genome shotgun (WGS) entry which is preliminary data.</text>
</comment>
<accession>A0ABT1PNR7</accession>
<dbReference type="PRINTS" id="PR00773">
    <property type="entry name" value="GRPEPROTEIN"/>
</dbReference>
<keyword evidence="8" id="KW-1185">Reference proteome</keyword>
<evidence type="ECO:0000256" key="2">
    <source>
        <dbReference type="ARBA" id="ARBA00023186"/>
    </source>
</evidence>
<keyword evidence="3" id="KW-0963">Cytoplasm</keyword>
<dbReference type="InterPro" id="IPR000740">
    <property type="entry name" value="GrpE"/>
</dbReference>
<dbReference type="HAMAP" id="MF_01151">
    <property type="entry name" value="GrpE"/>
    <property type="match status" value="1"/>
</dbReference>
<evidence type="ECO:0000256" key="4">
    <source>
        <dbReference type="RuleBase" id="RU000639"/>
    </source>
</evidence>
<evidence type="ECO:0000256" key="6">
    <source>
        <dbReference type="SAM" id="MobiDB-lite"/>
    </source>
</evidence>
<dbReference type="SUPFAM" id="SSF58014">
    <property type="entry name" value="Coiled-coil domain of nucleotide exchange factor GrpE"/>
    <property type="match status" value="1"/>
</dbReference>
<dbReference type="Proteomes" id="UP001057702">
    <property type="component" value="Unassembled WGS sequence"/>
</dbReference>
<dbReference type="Gene3D" id="3.90.20.20">
    <property type="match status" value="1"/>
</dbReference>
<evidence type="ECO:0000256" key="3">
    <source>
        <dbReference type="HAMAP-Rule" id="MF_01151"/>
    </source>
</evidence>
<evidence type="ECO:0000313" key="7">
    <source>
        <dbReference type="EMBL" id="MCQ4079326.1"/>
    </source>
</evidence>
<proteinExistence type="inferred from homology"/>
<keyword evidence="2 3" id="KW-0143">Chaperone</keyword>
<dbReference type="PANTHER" id="PTHR21237:SF23">
    <property type="entry name" value="GRPE PROTEIN HOMOLOG, MITOCHONDRIAL"/>
    <property type="match status" value="1"/>
</dbReference>
<reference evidence="7" key="1">
    <citation type="submission" date="2022-06" db="EMBL/GenBank/DDBJ databases">
        <title>Draft genome sequence of Streptomyces sp. RB6PN25 isolated from peat swamp forest in Thailand.</title>
        <authorList>
            <person name="Duangmal K."/>
            <person name="Klaysubun C."/>
        </authorList>
    </citation>
    <scope>NUCLEOTIDE SEQUENCE</scope>
    <source>
        <strain evidence="7">RB6PN25</strain>
    </source>
</reference>
<dbReference type="PANTHER" id="PTHR21237">
    <property type="entry name" value="GRPE PROTEIN"/>
    <property type="match status" value="1"/>
</dbReference>
<feature type="region of interest" description="Disordered" evidence="6">
    <location>
        <begin position="1"/>
        <end position="39"/>
    </location>
</feature>
<dbReference type="SUPFAM" id="SSF51064">
    <property type="entry name" value="Head domain of nucleotide exchange factor GrpE"/>
    <property type="match status" value="1"/>
</dbReference>
<feature type="compositionally biased region" description="Basic and acidic residues" evidence="6">
    <location>
        <begin position="1"/>
        <end position="11"/>
    </location>
</feature>
<evidence type="ECO:0000313" key="8">
    <source>
        <dbReference type="Proteomes" id="UP001057702"/>
    </source>
</evidence>
<comment type="function">
    <text evidence="3 4">Participates actively in the response to hyperosmotic and heat shock by preventing the aggregation of stress-denatured proteins, in association with DnaK and GrpE. It is the nucleotide exchange factor for DnaK and may function as a thermosensor. Unfolded proteins bind initially to DnaJ; upon interaction with the DnaJ-bound protein, DnaK hydrolyzes its bound ATP, resulting in the formation of a stable complex. GrpE releases ADP from DnaK; ATP binding to DnaK triggers the release of the substrate protein, thus completing the reaction cycle. Several rounds of ATP-dependent interactions between DnaJ, DnaK and GrpE are required for fully efficient folding.</text>
</comment>
<dbReference type="Gene3D" id="2.30.22.10">
    <property type="entry name" value="Head domain of nucleotide exchange factor GrpE"/>
    <property type="match status" value="1"/>
</dbReference>
<dbReference type="PROSITE" id="PS01071">
    <property type="entry name" value="GRPE"/>
    <property type="match status" value="1"/>
</dbReference>
<dbReference type="EMBL" id="JANFNG010000001">
    <property type="protein sequence ID" value="MCQ4079326.1"/>
    <property type="molecule type" value="Genomic_DNA"/>
</dbReference>
<evidence type="ECO:0000256" key="5">
    <source>
        <dbReference type="RuleBase" id="RU004478"/>
    </source>
</evidence>
<comment type="subcellular location">
    <subcellularLocation>
        <location evidence="3">Cytoplasm</location>
    </subcellularLocation>
</comment>
<comment type="subunit">
    <text evidence="3">Homodimer.</text>
</comment>
<gene>
    <name evidence="3" type="primary">grpE</name>
    <name evidence="7" type="ORF">NGB36_01565</name>
</gene>